<sequence>MRDKKRSAIFQSEVPINLPTKTPKPISKAKTASRSNHRTKKKIQHESNVTPLTRKNAGLSLMNPLSRSRTN</sequence>
<reference evidence="2" key="1">
    <citation type="journal article" date="2020" name="Stud. Mycol.">
        <title>101 Dothideomycetes genomes: a test case for predicting lifestyles and emergence of pathogens.</title>
        <authorList>
            <person name="Haridas S."/>
            <person name="Albert R."/>
            <person name="Binder M."/>
            <person name="Bloem J."/>
            <person name="Labutti K."/>
            <person name="Salamov A."/>
            <person name="Andreopoulos B."/>
            <person name="Baker S."/>
            <person name="Barry K."/>
            <person name="Bills G."/>
            <person name="Bluhm B."/>
            <person name="Cannon C."/>
            <person name="Castanera R."/>
            <person name="Culley D."/>
            <person name="Daum C."/>
            <person name="Ezra D."/>
            <person name="Gonzalez J."/>
            <person name="Henrissat B."/>
            <person name="Kuo A."/>
            <person name="Liang C."/>
            <person name="Lipzen A."/>
            <person name="Lutzoni F."/>
            <person name="Magnuson J."/>
            <person name="Mondo S."/>
            <person name="Nolan M."/>
            <person name="Ohm R."/>
            <person name="Pangilinan J."/>
            <person name="Park H.-J."/>
            <person name="Ramirez L."/>
            <person name="Alfaro M."/>
            <person name="Sun H."/>
            <person name="Tritt A."/>
            <person name="Yoshinaga Y."/>
            <person name="Zwiers L.-H."/>
            <person name="Turgeon B."/>
            <person name="Goodwin S."/>
            <person name="Spatafora J."/>
            <person name="Crous P."/>
            <person name="Grigoriev I."/>
        </authorList>
    </citation>
    <scope>NUCLEOTIDE SEQUENCE</scope>
    <source>
        <strain evidence="2">ATCC 16933</strain>
    </source>
</reference>
<evidence type="ECO:0000256" key="1">
    <source>
        <dbReference type="SAM" id="MobiDB-lite"/>
    </source>
</evidence>
<dbReference type="EMBL" id="MU001675">
    <property type="protein sequence ID" value="KAF2459336.1"/>
    <property type="molecule type" value="Genomic_DNA"/>
</dbReference>
<protein>
    <submittedName>
        <fullName evidence="2">Uncharacterized protein</fullName>
    </submittedName>
</protein>
<evidence type="ECO:0000313" key="2">
    <source>
        <dbReference type="EMBL" id="KAF2459336.1"/>
    </source>
</evidence>
<evidence type="ECO:0000313" key="3">
    <source>
        <dbReference type="Proteomes" id="UP000799766"/>
    </source>
</evidence>
<accession>A0A6A6P5R1</accession>
<feature type="region of interest" description="Disordered" evidence="1">
    <location>
        <begin position="17"/>
        <end position="71"/>
    </location>
</feature>
<organism evidence="2 3">
    <name type="scientific">Lineolata rhizophorae</name>
    <dbReference type="NCBI Taxonomy" id="578093"/>
    <lineage>
        <taxon>Eukaryota</taxon>
        <taxon>Fungi</taxon>
        <taxon>Dikarya</taxon>
        <taxon>Ascomycota</taxon>
        <taxon>Pezizomycotina</taxon>
        <taxon>Dothideomycetes</taxon>
        <taxon>Dothideomycetes incertae sedis</taxon>
        <taxon>Lineolatales</taxon>
        <taxon>Lineolataceae</taxon>
        <taxon>Lineolata</taxon>
    </lineage>
</organism>
<gene>
    <name evidence="2" type="ORF">BDY21DRAFT_337976</name>
</gene>
<proteinExistence type="predicted"/>
<keyword evidence="3" id="KW-1185">Reference proteome</keyword>
<dbReference type="AlphaFoldDB" id="A0A6A6P5R1"/>
<dbReference type="Proteomes" id="UP000799766">
    <property type="component" value="Unassembled WGS sequence"/>
</dbReference>
<name>A0A6A6P5R1_9PEZI</name>